<evidence type="ECO:0000313" key="2">
    <source>
        <dbReference type="Proteomes" id="UP000261620"/>
    </source>
</evidence>
<keyword evidence="2" id="KW-1185">Reference proteome</keyword>
<dbReference type="Proteomes" id="UP000261620">
    <property type="component" value="Unplaced"/>
</dbReference>
<dbReference type="Gene3D" id="3.40.50.300">
    <property type="entry name" value="P-loop containing nucleotide triphosphate hydrolases"/>
    <property type="match status" value="1"/>
</dbReference>
<name>A0A3Q3XIV3_MOLML</name>
<dbReference type="InterPro" id="IPR027417">
    <property type="entry name" value="P-loop_NTPase"/>
</dbReference>
<dbReference type="GO" id="GO:0006955">
    <property type="term" value="P:immune response"/>
    <property type="evidence" value="ECO:0007669"/>
    <property type="project" value="TreeGrafter"/>
</dbReference>
<dbReference type="STRING" id="94237.ENSMMOP00000023301"/>
<accession>A0A3Q3XIV3</accession>
<evidence type="ECO:0000313" key="1">
    <source>
        <dbReference type="Ensembl" id="ENSMMOP00000023301.1"/>
    </source>
</evidence>
<sequence>MSFLVVLQDLIRSIFTMFLNLHMTFPTNQILIYGPAGAGKSSFINSVQALTSNNSTRNSKWQQLLLPFVFVDTTGVEMSQDMHMDDIKLALRGHVPEGYTFKADSKLSDDSRLYVRSPTENNKVHALLCVYPTDTMSQLKEKHRDKQQLWLCSPAGIPQAAILTKIDQACPELRRNLQNVYKVPYLRNKVCFMFSKEVGIPMDCIFPVKNYHEEIDLDNDIDMLILSTLKNVIDLGEDYIQKFHH</sequence>
<dbReference type="SUPFAM" id="SSF52540">
    <property type="entry name" value="P-loop containing nucleoside triphosphate hydrolases"/>
    <property type="match status" value="1"/>
</dbReference>
<organism evidence="1 2">
    <name type="scientific">Mola mola</name>
    <name type="common">Ocean sunfish</name>
    <name type="synonym">Tetraodon mola</name>
    <dbReference type="NCBI Taxonomy" id="94237"/>
    <lineage>
        <taxon>Eukaryota</taxon>
        <taxon>Metazoa</taxon>
        <taxon>Chordata</taxon>
        <taxon>Craniata</taxon>
        <taxon>Vertebrata</taxon>
        <taxon>Euteleostomi</taxon>
        <taxon>Actinopterygii</taxon>
        <taxon>Neopterygii</taxon>
        <taxon>Teleostei</taxon>
        <taxon>Neoteleostei</taxon>
        <taxon>Acanthomorphata</taxon>
        <taxon>Eupercaria</taxon>
        <taxon>Tetraodontiformes</taxon>
        <taxon>Molidae</taxon>
        <taxon>Mola</taxon>
    </lineage>
</organism>
<dbReference type="PANTHER" id="PTHR14241">
    <property type="entry name" value="INTERFERON-INDUCED PROTEIN 44"/>
    <property type="match status" value="1"/>
</dbReference>
<proteinExistence type="predicted"/>
<evidence type="ECO:0008006" key="3">
    <source>
        <dbReference type="Google" id="ProtNLM"/>
    </source>
</evidence>
<dbReference type="AlphaFoldDB" id="A0A3Q3XIV3"/>
<dbReference type="PANTHER" id="PTHR14241:SF1">
    <property type="entry name" value="INTERFERON-INDUCED PROTEIN 44-RELATED"/>
    <property type="match status" value="1"/>
</dbReference>
<reference evidence="1" key="1">
    <citation type="submission" date="2025-08" db="UniProtKB">
        <authorList>
            <consortium name="Ensembl"/>
        </authorList>
    </citation>
    <scope>IDENTIFICATION</scope>
</reference>
<dbReference type="Ensembl" id="ENSMMOT00000023686.1">
    <property type="protein sequence ID" value="ENSMMOP00000023301.1"/>
    <property type="gene ID" value="ENSMMOG00000017728.1"/>
</dbReference>
<reference evidence="1" key="2">
    <citation type="submission" date="2025-09" db="UniProtKB">
        <authorList>
            <consortium name="Ensembl"/>
        </authorList>
    </citation>
    <scope>IDENTIFICATION</scope>
</reference>
<protein>
    <recommendedName>
        <fullName evidence="3">G domain-containing protein</fullName>
    </recommendedName>
</protein>